<dbReference type="CDD" id="cd14498">
    <property type="entry name" value="DSP"/>
    <property type="match status" value="1"/>
</dbReference>
<dbReference type="EMBL" id="GDKF01000134">
    <property type="protein sequence ID" value="JAT78488.1"/>
    <property type="molecule type" value="Transcribed_RNA"/>
</dbReference>
<dbReference type="GO" id="GO:0009737">
    <property type="term" value="P:response to abscisic acid"/>
    <property type="evidence" value="ECO:0007669"/>
    <property type="project" value="InterPro"/>
</dbReference>
<dbReference type="InterPro" id="IPR029021">
    <property type="entry name" value="Prot-tyrosine_phosphatase-like"/>
</dbReference>
<feature type="compositionally biased region" description="Low complexity" evidence="1">
    <location>
        <begin position="892"/>
        <end position="902"/>
    </location>
</feature>
<evidence type="ECO:0000259" key="3">
    <source>
        <dbReference type="PROSITE" id="PS50056"/>
    </source>
</evidence>
<feature type="region of interest" description="Disordered" evidence="1">
    <location>
        <begin position="879"/>
        <end position="902"/>
    </location>
</feature>
<dbReference type="PROSITE" id="PS50054">
    <property type="entry name" value="TYR_PHOSPHATASE_DUAL"/>
    <property type="match status" value="1"/>
</dbReference>
<feature type="compositionally biased region" description="Gly residues" evidence="1">
    <location>
        <begin position="526"/>
        <end position="541"/>
    </location>
</feature>
<dbReference type="PANTHER" id="PTHR47100:SF5">
    <property type="entry name" value="DUAL SPECIFICITY PROTEIN PHOSPHATASE PHS1"/>
    <property type="match status" value="1"/>
</dbReference>
<dbReference type="InterPro" id="IPR035010">
    <property type="entry name" value="PHS1"/>
</dbReference>
<protein>
    <submittedName>
        <fullName evidence="4">Uncharacterized protein</fullName>
    </submittedName>
</protein>
<dbReference type="SMART" id="SM00195">
    <property type="entry name" value="DSPc"/>
    <property type="match status" value="1"/>
</dbReference>
<dbReference type="SUPFAM" id="SSF52799">
    <property type="entry name" value="(Phosphotyrosine protein) phosphatases II"/>
    <property type="match status" value="1"/>
</dbReference>
<dbReference type="Pfam" id="PF00782">
    <property type="entry name" value="DSPc"/>
    <property type="match status" value="1"/>
</dbReference>
<name>A0A1D2AH68_AUXPR</name>
<evidence type="ECO:0000259" key="2">
    <source>
        <dbReference type="PROSITE" id="PS50054"/>
    </source>
</evidence>
<dbReference type="SUPFAM" id="SSF56112">
    <property type="entry name" value="Protein kinase-like (PK-like)"/>
    <property type="match status" value="1"/>
</dbReference>
<reference evidence="4" key="1">
    <citation type="submission" date="2015-08" db="EMBL/GenBank/DDBJ databases">
        <authorList>
            <person name="Babu N.S."/>
            <person name="Beckwith C.J."/>
            <person name="Beseler K.G."/>
            <person name="Brison A."/>
            <person name="Carone J.V."/>
            <person name="Caskin T.P."/>
            <person name="Diamond M."/>
            <person name="Durham M.E."/>
            <person name="Foxe J.M."/>
            <person name="Go M."/>
            <person name="Henderson B.A."/>
            <person name="Jones I.B."/>
            <person name="McGettigan J.A."/>
            <person name="Micheletti S.J."/>
            <person name="Nasrallah M.E."/>
            <person name="Ortiz D."/>
            <person name="Piller C.R."/>
            <person name="Privatt S.R."/>
            <person name="Schneider S.L."/>
            <person name="Sharp S."/>
            <person name="Smith T.C."/>
            <person name="Stanton J.D."/>
            <person name="Ullery H.E."/>
            <person name="Wilson R.J."/>
            <person name="Serrano M.G."/>
            <person name="Buck G."/>
            <person name="Lee V."/>
            <person name="Wang Y."/>
            <person name="Carvalho R."/>
            <person name="Voegtly L."/>
            <person name="Shi R."/>
            <person name="Duckworth R."/>
            <person name="Johnson A."/>
            <person name="Loviza R."/>
            <person name="Walstead R."/>
            <person name="Shah Z."/>
            <person name="Kiflezghi M."/>
            <person name="Wade K."/>
            <person name="Ball S.L."/>
            <person name="Bradley K.W."/>
            <person name="Asai D.J."/>
            <person name="Bowman C.A."/>
            <person name="Russell D.A."/>
            <person name="Pope W.H."/>
            <person name="Jacobs-Sera D."/>
            <person name="Hendrix R.W."/>
            <person name="Hatfull G.F."/>
        </authorList>
    </citation>
    <scope>NUCLEOTIDE SEQUENCE</scope>
</reference>
<feature type="domain" description="Tyrosine specific protein phosphatases" evidence="3">
    <location>
        <begin position="747"/>
        <end position="809"/>
    </location>
</feature>
<feature type="region of interest" description="Disordered" evidence="1">
    <location>
        <begin position="181"/>
        <end position="206"/>
    </location>
</feature>
<evidence type="ECO:0000256" key="1">
    <source>
        <dbReference type="SAM" id="MobiDB-lite"/>
    </source>
</evidence>
<feature type="region of interest" description="Disordered" evidence="1">
    <location>
        <begin position="135"/>
        <end position="157"/>
    </location>
</feature>
<proteinExistence type="predicted"/>
<dbReference type="Pfam" id="PF09192">
    <property type="entry name" value="Act-Frag_cataly"/>
    <property type="match status" value="1"/>
</dbReference>
<dbReference type="Gene3D" id="1.10.1070.11">
    <property type="entry name" value="Phosphatidylinositol 3-/4-kinase, catalytic domain"/>
    <property type="match status" value="1"/>
</dbReference>
<evidence type="ECO:0000313" key="4">
    <source>
        <dbReference type="EMBL" id="JAT78488.1"/>
    </source>
</evidence>
<dbReference type="Gene3D" id="3.90.190.10">
    <property type="entry name" value="Protein tyrosine phosphatase superfamily"/>
    <property type="match status" value="1"/>
</dbReference>
<sequence>MPSRGIDETLAEAARIQLDVMQGLDSPERASHTSPLSPRSTAWRWLGEHPDDAAELAALLHEAAPKLGLKGDYPVSRRVTPSFPAKTTLRRDEADPEDLGQLLQQAVPIPTGLGMVPWKALRACCTSEQLHSSGALPAQTAAQDSAGDKPATPRGASALEINSGGLVFFCLFNARDAHIGSCSPRQSPPPSPGPESSEEALRAAAESALAEAAANGRLSPPCTDAGPREVSPSVIEVIPGANAPLAVAKRSAPHGCLVLKIPASRLQCQSELFAGEVARHVGLACPDGRILRQFTYAEDECPAPEWAAMLAAAQSISGTYPELHAELQRCSCVLVMEFIPAVSIATACETGFLGPKTLARVSHDLGRMLCLDMMLGNADRLPIEALGWRGNLGNVLFARTGRWAGRMVAIDAVVQRRPPGRLVCTEDEACERLAELALNDAELAGAVLGNALSITGWREGEALDPAAIAAFQQGLRTALESLAAVKGLFEMMYEVVRDWMDEFLADMESSFELAAATPPRALISGGSGVEGRYGGGGGPGPGVTAPSAASGPSGCSPSLLASPGAGAGATAAATPSGSRRASALVSDSPSADVGLTTQKIRHINQEAQHNHSVSRKVAAWRDVFRARGSELRGAVEEWQQKRDASGSRLTTGFLDGVRPVVDVYELKVRLEHMLQRLRVLQVSLASARPLCLLPGLYLSDAVGASSMHTLRHLGITHILNATEDLLGPDEGLGAAWIRCALRDVEEEDITPHIEAATAFIDGARAGGGRVLVHCHAGRSRSCSLILAWMMQSQGWSLRQGMRFLTRLRPEAAPNAGYMAALLRLEEQLFGKQTVKGRKPKPGLKTCPECGQKVGLSQASVTVHLRRAHPLSTCQHLLARSGGSETSATDPESLLTRSSLTSL</sequence>
<dbReference type="InterPro" id="IPR020422">
    <property type="entry name" value="TYR_PHOSPHATASE_DUAL_dom"/>
</dbReference>
<accession>A0A1D2AH68</accession>
<dbReference type="GO" id="GO:0043622">
    <property type="term" value="P:cortical microtubule organization"/>
    <property type="evidence" value="ECO:0007669"/>
    <property type="project" value="InterPro"/>
</dbReference>
<dbReference type="PANTHER" id="PTHR47100">
    <property type="entry name" value="DUAL SPECIFICITY PROTEIN PHOSPHATASE PHS1"/>
    <property type="match status" value="1"/>
</dbReference>
<feature type="region of interest" description="Disordered" evidence="1">
    <location>
        <begin position="526"/>
        <end position="574"/>
    </location>
</feature>
<dbReference type="GO" id="GO:0004721">
    <property type="term" value="F:phosphoprotein phosphatase activity"/>
    <property type="evidence" value="ECO:0007669"/>
    <property type="project" value="InterPro"/>
</dbReference>
<dbReference type="PROSITE" id="PS50056">
    <property type="entry name" value="TYR_PHOSPHATASE_2"/>
    <property type="match status" value="1"/>
</dbReference>
<gene>
    <name evidence="4" type="ORF">g.18272</name>
</gene>
<dbReference type="InterPro" id="IPR000340">
    <property type="entry name" value="Dual-sp_phosphatase_cat-dom"/>
</dbReference>
<dbReference type="InterPro" id="IPR015275">
    <property type="entry name" value="Actin-fragmin_kin_cat_dom"/>
</dbReference>
<dbReference type="InterPro" id="IPR011009">
    <property type="entry name" value="Kinase-like_dom_sf"/>
</dbReference>
<dbReference type="InterPro" id="IPR000387">
    <property type="entry name" value="Tyr_Pase_dom"/>
</dbReference>
<dbReference type="InterPro" id="IPR036940">
    <property type="entry name" value="PI3/4_kinase_cat_sf"/>
</dbReference>
<feature type="domain" description="Tyrosine-protein phosphatase" evidence="2">
    <location>
        <begin position="688"/>
        <end position="830"/>
    </location>
</feature>
<feature type="compositionally biased region" description="Low complexity" evidence="1">
    <location>
        <begin position="542"/>
        <end position="574"/>
    </location>
</feature>
<organism evidence="4">
    <name type="scientific">Auxenochlorella protothecoides</name>
    <name type="common">Green microalga</name>
    <name type="synonym">Chlorella protothecoides</name>
    <dbReference type="NCBI Taxonomy" id="3075"/>
    <lineage>
        <taxon>Eukaryota</taxon>
        <taxon>Viridiplantae</taxon>
        <taxon>Chlorophyta</taxon>
        <taxon>core chlorophytes</taxon>
        <taxon>Trebouxiophyceae</taxon>
        <taxon>Chlorellales</taxon>
        <taxon>Chlorellaceae</taxon>
        <taxon>Auxenochlorella</taxon>
    </lineage>
</organism>
<dbReference type="AlphaFoldDB" id="A0A1D2AH68"/>